<evidence type="ECO:0000313" key="10">
    <source>
        <dbReference type="Proteomes" id="UP001321249"/>
    </source>
</evidence>
<dbReference type="GO" id="GO:0004065">
    <property type="term" value="F:arylsulfatase activity"/>
    <property type="evidence" value="ECO:0007669"/>
    <property type="project" value="TreeGrafter"/>
</dbReference>
<dbReference type="Proteomes" id="UP001219901">
    <property type="component" value="Chromosome"/>
</dbReference>
<reference evidence="9 10" key="1">
    <citation type="submission" date="2019-11" db="EMBL/GenBank/DDBJ databases">
        <authorList>
            <person name="Cho J.-C."/>
        </authorList>
    </citation>
    <scope>NUCLEOTIDE SEQUENCE [LARGE SCALE GENOMIC DNA]</scope>
    <source>
        <strain evidence="8 9">JH1073</strain>
        <strain evidence="7 10">JH702</strain>
    </source>
</reference>
<dbReference type="InterPro" id="IPR017850">
    <property type="entry name" value="Alkaline_phosphatase_core_sf"/>
</dbReference>
<feature type="domain" description="Sulfatase N-terminal" evidence="6">
    <location>
        <begin position="16"/>
        <end position="430"/>
    </location>
</feature>
<keyword evidence="2" id="KW-0479">Metal-binding</keyword>
<dbReference type="PANTHER" id="PTHR42693:SF53">
    <property type="entry name" value="ENDO-4-O-SULFATASE"/>
    <property type="match status" value="1"/>
</dbReference>
<dbReference type="Gene3D" id="3.40.720.10">
    <property type="entry name" value="Alkaline Phosphatase, subunit A"/>
    <property type="match status" value="1"/>
</dbReference>
<evidence type="ECO:0000256" key="1">
    <source>
        <dbReference type="ARBA" id="ARBA00008779"/>
    </source>
</evidence>
<dbReference type="InterPro" id="IPR050738">
    <property type="entry name" value="Sulfatase"/>
</dbReference>
<dbReference type="CDD" id="cd16025">
    <property type="entry name" value="PAS_like"/>
    <property type="match status" value="1"/>
</dbReference>
<dbReference type="Proteomes" id="UP001321249">
    <property type="component" value="Unassembled WGS sequence"/>
</dbReference>
<evidence type="ECO:0000259" key="6">
    <source>
        <dbReference type="Pfam" id="PF00884"/>
    </source>
</evidence>
<dbReference type="EMBL" id="WMBE01000001">
    <property type="protein sequence ID" value="MDG0865790.1"/>
    <property type="molecule type" value="Genomic_DNA"/>
</dbReference>
<dbReference type="InterPro" id="IPR024607">
    <property type="entry name" value="Sulfatase_CS"/>
</dbReference>
<evidence type="ECO:0000313" key="8">
    <source>
        <dbReference type="EMBL" id="WFG39479.1"/>
    </source>
</evidence>
<keyword evidence="4" id="KW-0106">Calcium</keyword>
<dbReference type="PANTHER" id="PTHR42693">
    <property type="entry name" value="ARYLSULFATASE FAMILY MEMBER"/>
    <property type="match status" value="1"/>
</dbReference>
<organism evidence="8 9">
    <name type="scientific">Candidatus Lucifugimonas marina</name>
    <dbReference type="NCBI Taxonomy" id="3038979"/>
    <lineage>
        <taxon>Bacteria</taxon>
        <taxon>Bacillati</taxon>
        <taxon>Chloroflexota</taxon>
        <taxon>Dehalococcoidia</taxon>
        <taxon>SAR202 cluster</taxon>
        <taxon>Candidatus Lucifugimonadales</taxon>
        <taxon>Candidatus Lucifugimonadaceae</taxon>
        <taxon>Candidatus Lucifugimonas</taxon>
    </lineage>
</organism>
<evidence type="ECO:0000256" key="2">
    <source>
        <dbReference type="ARBA" id="ARBA00022723"/>
    </source>
</evidence>
<reference evidence="9" key="3">
    <citation type="submission" date="2023-06" db="EMBL/GenBank/DDBJ databases">
        <title>Pangenomics reveal diversification of enzyme families and niche specialization in globally abundant SAR202 bacteria.</title>
        <authorList>
            <person name="Saw J.H.W."/>
        </authorList>
    </citation>
    <scope>NUCLEOTIDE SEQUENCE [LARGE SCALE GENOMIC DNA]</scope>
    <source>
        <strain evidence="9">JH1073</strain>
    </source>
</reference>
<protein>
    <submittedName>
        <fullName evidence="8">Sulfatase-like hydrolase/transferase</fullName>
    </submittedName>
</protein>
<evidence type="ECO:0000313" key="7">
    <source>
        <dbReference type="EMBL" id="MDG0865790.1"/>
    </source>
</evidence>
<sequence>MTQRSVEDSTSASSKPNIVLIMADDLGWSDLGCYGSEIRTPNLDKLADRGVRFTQMYNSARCCPSRAALLTGLNPQQAGIGHMINDLGVPAYQGYLNDNCVTIAEVLKTAGYRTLMAGKWHVGGEQGNLPEGWHPDMLGYPSPKGRGFDRFYGILSGGGSYYNPNMLMDDLTRISIDTTDYHFTDAIADKATQFVDDAIHRDEPFFLYMAFTAPHWPLHAWPDDIEQYRGKHLQGWDETRMNRHETQRGLGVVDPSWKLSPRDSGVLPWDEAPDKEWRDLQMAVYSAQVEQVDRGIGQLMAELEETGEADNTVVVFLADNGGCAEFLAEDSPAPDPSRYNYPTVDGRVVRTGNSPSIDPGPPDTFASVDIAWANVNNTPFRLFKHYTHEGGISTPFIISWPDGVSEKGSIFNNPAHIIDINATLLDIAGAHYPTTFKGKDIKPAEGESFAKVLSGSDWERDKPIAWEHEGNRAVRIGDWKLVSEIGDPADPESKAVWELYNIRDDRTELNDLIDGERDRATAMIKFYNDWAERCEVEDWENPGFTLRPKLGTITRHNHGGGPVIAARLGPRRELPTPE</sequence>
<reference evidence="8" key="2">
    <citation type="journal article" date="2023" name="Nat. Commun.">
        <title>Cultivation of marine bacteria of the SAR202 clade.</title>
        <authorList>
            <person name="Lim Y."/>
            <person name="Seo J.H."/>
            <person name="Giovannoni S.J."/>
            <person name="Kang I."/>
            <person name="Cho J.C."/>
        </authorList>
    </citation>
    <scope>NUCLEOTIDE SEQUENCE</scope>
    <source>
        <strain evidence="8">JH1073</strain>
    </source>
</reference>
<accession>A0AAJ5ZG41</accession>
<dbReference type="Gene3D" id="3.30.1120.10">
    <property type="match status" value="1"/>
</dbReference>
<dbReference type="PROSITE" id="PS00149">
    <property type="entry name" value="SULFATASE_2"/>
    <property type="match status" value="1"/>
</dbReference>
<feature type="region of interest" description="Disordered" evidence="5">
    <location>
        <begin position="557"/>
        <end position="578"/>
    </location>
</feature>
<dbReference type="GO" id="GO:0046872">
    <property type="term" value="F:metal ion binding"/>
    <property type="evidence" value="ECO:0007669"/>
    <property type="project" value="UniProtKB-KW"/>
</dbReference>
<dbReference type="EMBL" id="CP046147">
    <property type="protein sequence ID" value="WFG39479.1"/>
    <property type="molecule type" value="Genomic_DNA"/>
</dbReference>
<dbReference type="FunFam" id="3.40.720.10:FF:000047">
    <property type="entry name" value="Arylsulfatase"/>
    <property type="match status" value="1"/>
</dbReference>
<dbReference type="RefSeq" id="WP_342823215.1">
    <property type="nucleotide sequence ID" value="NZ_CP046146.1"/>
</dbReference>
<evidence type="ECO:0000313" key="9">
    <source>
        <dbReference type="Proteomes" id="UP001219901"/>
    </source>
</evidence>
<dbReference type="AlphaFoldDB" id="A0AAJ5ZG41"/>
<name>A0AAJ5ZG41_9CHLR</name>
<dbReference type="SUPFAM" id="SSF53649">
    <property type="entry name" value="Alkaline phosphatase-like"/>
    <property type="match status" value="1"/>
</dbReference>
<dbReference type="InterPro" id="IPR000917">
    <property type="entry name" value="Sulfatase_N"/>
</dbReference>
<dbReference type="Pfam" id="PF00884">
    <property type="entry name" value="Sulfatase"/>
    <property type="match status" value="1"/>
</dbReference>
<evidence type="ECO:0000256" key="4">
    <source>
        <dbReference type="ARBA" id="ARBA00022837"/>
    </source>
</evidence>
<evidence type="ECO:0000256" key="3">
    <source>
        <dbReference type="ARBA" id="ARBA00022801"/>
    </source>
</evidence>
<proteinExistence type="inferred from homology"/>
<comment type="similarity">
    <text evidence="1">Belongs to the sulfatase family.</text>
</comment>
<keyword evidence="9" id="KW-1185">Reference proteome</keyword>
<keyword evidence="3 8" id="KW-0378">Hydrolase</keyword>
<gene>
    <name evidence="7" type="ORF">GKO46_01720</name>
    <name evidence="8" type="ORF">GKO48_07550</name>
</gene>
<evidence type="ECO:0000256" key="5">
    <source>
        <dbReference type="SAM" id="MobiDB-lite"/>
    </source>
</evidence>